<dbReference type="RefSeq" id="WP_118044144.1">
    <property type="nucleotide sequence ID" value="NZ_JAQDNS010000033.1"/>
</dbReference>
<dbReference type="AlphaFoldDB" id="A0A3E4V113"/>
<evidence type="ECO:0000313" key="1">
    <source>
        <dbReference type="EMBL" id="RGM21140.1"/>
    </source>
</evidence>
<sequence>MTIKEEYEMFSDIWKFYRKYREIRADNEYWQDLIKDADKIYKKYQTKLCKRLLLEILDEFERRFKNENVL</sequence>
<gene>
    <name evidence="2" type="ORF">DW812_15585</name>
    <name evidence="1" type="ORF">DXC31_12435</name>
</gene>
<reference evidence="3 4" key="1">
    <citation type="submission" date="2018-08" db="EMBL/GenBank/DDBJ databases">
        <title>A genome reference for cultivated species of the human gut microbiota.</title>
        <authorList>
            <person name="Zou Y."/>
            <person name="Xue W."/>
            <person name="Luo G."/>
        </authorList>
    </citation>
    <scope>NUCLEOTIDE SEQUENCE [LARGE SCALE GENOMIC DNA]</scope>
    <source>
        <strain evidence="2 4">AM32-6</strain>
        <strain evidence="1 3">TF01-20-2</strain>
    </source>
</reference>
<evidence type="ECO:0000313" key="3">
    <source>
        <dbReference type="Proteomes" id="UP000260808"/>
    </source>
</evidence>
<dbReference type="Proteomes" id="UP000284472">
    <property type="component" value="Unassembled WGS sequence"/>
</dbReference>
<accession>A0A3E4V113</accession>
<name>A0A3E4V113_MEDGN</name>
<protein>
    <submittedName>
        <fullName evidence="1">Uncharacterized protein</fullName>
    </submittedName>
</protein>
<dbReference type="Proteomes" id="UP000260808">
    <property type="component" value="Unassembled WGS sequence"/>
</dbReference>
<evidence type="ECO:0000313" key="4">
    <source>
        <dbReference type="Proteomes" id="UP000284472"/>
    </source>
</evidence>
<organism evidence="1 3">
    <name type="scientific">Mediterraneibacter gnavus</name>
    <name type="common">Ruminococcus gnavus</name>
    <dbReference type="NCBI Taxonomy" id="33038"/>
    <lineage>
        <taxon>Bacteria</taxon>
        <taxon>Bacillati</taxon>
        <taxon>Bacillota</taxon>
        <taxon>Clostridia</taxon>
        <taxon>Lachnospirales</taxon>
        <taxon>Lachnospiraceae</taxon>
        <taxon>Mediterraneibacter</taxon>
    </lineage>
</organism>
<dbReference type="EMBL" id="QSIR01000032">
    <property type="protein sequence ID" value="RHD02020.1"/>
    <property type="molecule type" value="Genomic_DNA"/>
</dbReference>
<evidence type="ECO:0000313" key="2">
    <source>
        <dbReference type="EMBL" id="RHD02020.1"/>
    </source>
</evidence>
<proteinExistence type="predicted"/>
<dbReference type="EMBL" id="QSSX01000033">
    <property type="protein sequence ID" value="RGM21140.1"/>
    <property type="molecule type" value="Genomic_DNA"/>
</dbReference>
<comment type="caution">
    <text evidence="1">The sequence shown here is derived from an EMBL/GenBank/DDBJ whole genome shotgun (WGS) entry which is preliminary data.</text>
</comment>